<gene>
    <name evidence="4" type="ORF">QJS35_24050</name>
</gene>
<dbReference type="Pfam" id="PF00754">
    <property type="entry name" value="F5_F8_type_C"/>
    <property type="match status" value="2"/>
</dbReference>
<dbReference type="InterPro" id="IPR008979">
    <property type="entry name" value="Galactose-bd-like_sf"/>
</dbReference>
<dbReference type="Pfam" id="PF02449">
    <property type="entry name" value="Glyco_hydro_42"/>
    <property type="match status" value="1"/>
</dbReference>
<dbReference type="EMBL" id="JASKHM010000015">
    <property type="protein sequence ID" value="MEQ4485463.1"/>
    <property type="molecule type" value="Genomic_DNA"/>
</dbReference>
<dbReference type="Proteomes" id="UP001493487">
    <property type="component" value="Unassembled WGS sequence"/>
</dbReference>
<name>A0ABV1KZK2_9BACL</name>
<evidence type="ECO:0000259" key="3">
    <source>
        <dbReference type="PROSITE" id="PS50022"/>
    </source>
</evidence>
<evidence type="ECO:0000313" key="5">
    <source>
        <dbReference type="Proteomes" id="UP001493487"/>
    </source>
</evidence>
<evidence type="ECO:0000256" key="2">
    <source>
        <dbReference type="ARBA" id="ARBA00023295"/>
    </source>
</evidence>
<dbReference type="SUPFAM" id="SSF52317">
    <property type="entry name" value="Class I glutamine amidotransferase-like"/>
    <property type="match status" value="1"/>
</dbReference>
<dbReference type="Gene3D" id="3.40.50.880">
    <property type="match status" value="1"/>
</dbReference>
<dbReference type="RefSeq" id="WP_232187795.1">
    <property type="nucleotide sequence ID" value="NZ_JAIOAP010000014.1"/>
</dbReference>
<reference evidence="4 5" key="1">
    <citation type="journal article" date="2023" name="Genome Announc.">
        <title>Pan-Genome Analyses of the Genus Cohnella and Proposal of the Novel Species Cohnella silvisoli sp. nov., Isolated from Forest Soil.</title>
        <authorList>
            <person name="Wang C."/>
            <person name="Mao L."/>
            <person name="Bao G."/>
            <person name="Zhu H."/>
        </authorList>
    </citation>
    <scope>NUCLEOTIDE SEQUENCE [LARGE SCALE GENOMIC DNA]</scope>
    <source>
        <strain evidence="4 5">NL03-T5-1</strain>
    </source>
</reference>
<proteinExistence type="predicted"/>
<keyword evidence="2" id="KW-0326">Glycosidase</keyword>
<evidence type="ECO:0000256" key="1">
    <source>
        <dbReference type="ARBA" id="ARBA00022801"/>
    </source>
</evidence>
<dbReference type="InterPro" id="IPR017853">
    <property type="entry name" value="GH"/>
</dbReference>
<dbReference type="PROSITE" id="PS50022">
    <property type="entry name" value="FA58C_3"/>
    <property type="match status" value="3"/>
</dbReference>
<accession>A0ABV1KZK2</accession>
<dbReference type="SUPFAM" id="SSF49785">
    <property type="entry name" value="Galactose-binding domain-like"/>
    <property type="match status" value="4"/>
</dbReference>
<feature type="domain" description="F5/8 type C" evidence="3">
    <location>
        <begin position="892"/>
        <end position="994"/>
    </location>
</feature>
<feature type="domain" description="F5/8 type C" evidence="3">
    <location>
        <begin position="1486"/>
        <end position="1634"/>
    </location>
</feature>
<dbReference type="CDD" id="cd03143">
    <property type="entry name" value="A4_beta-galactosidase_middle_domain"/>
    <property type="match status" value="1"/>
</dbReference>
<dbReference type="InterPro" id="IPR013529">
    <property type="entry name" value="Glyco_hydro_42_N"/>
</dbReference>
<dbReference type="Gene3D" id="3.20.20.80">
    <property type="entry name" value="Glycosidases"/>
    <property type="match status" value="1"/>
</dbReference>
<organism evidence="4 5">
    <name type="scientific">Cohnella silvisoli</name>
    <dbReference type="NCBI Taxonomy" id="2873699"/>
    <lineage>
        <taxon>Bacteria</taxon>
        <taxon>Bacillati</taxon>
        <taxon>Bacillota</taxon>
        <taxon>Bacilli</taxon>
        <taxon>Bacillales</taxon>
        <taxon>Paenibacillaceae</taxon>
        <taxon>Cohnella</taxon>
    </lineage>
</organism>
<comment type="caution">
    <text evidence="4">The sequence shown here is derived from an EMBL/GenBank/DDBJ whole genome shotgun (WGS) entry which is preliminary data.</text>
</comment>
<feature type="domain" description="F5/8 type C" evidence="3">
    <location>
        <begin position="37"/>
        <end position="178"/>
    </location>
</feature>
<keyword evidence="5" id="KW-1185">Reference proteome</keyword>
<dbReference type="InterPro" id="IPR000421">
    <property type="entry name" value="FA58C"/>
</dbReference>
<dbReference type="PANTHER" id="PTHR36447">
    <property type="entry name" value="BETA-GALACTOSIDASE GANA"/>
    <property type="match status" value="1"/>
</dbReference>
<keyword evidence="1" id="KW-0378">Hydrolase</keyword>
<evidence type="ECO:0000313" key="4">
    <source>
        <dbReference type="EMBL" id="MEQ4485463.1"/>
    </source>
</evidence>
<dbReference type="InterPro" id="IPR029062">
    <property type="entry name" value="Class_I_gatase-like"/>
</dbReference>
<sequence length="1634" mass="177262">MMRLSEEWNLGWRWNWKRGLVLLLAVTLVTGGYIPILEGARVYAGNFKLAVASISASSAASGHTAVQASDGIYASASNYWTPAAPPTVTAPQSLVFDLGSMQKVGAMELWPLAGNGPKSFTIQTSVDGSTYVTMLTVTGNKDGHNYFEFQPLKARYVKLNVTEAYGSGGVQEVMLYPSFFSPTIDYAGTAGNMMNFSTTTSQGFDKIKATGAQVVNLFLAAQGDSGVMPNGGDLTVAGNYNFTNLDALIARFASHGLDVHLGVPGLPASLWPDIYAPMVNEDGASSQTTINFFNDDTIPKYMAFIKNVTQHYDSNPYVKMFDISGPGYYGGVEGYPGSSMTDPKLYLYDNYAKAKFRTWLQTKYGNLTTLNAAWGSSYAFWTDVQPPLPDRSMSTDIDMRHSWSDLMYFYRDSLNAFMEPLLTEMRLWTNKPIKLETDGGFINNPMETGASIGLTARLLANHRPGVLGDSVMDENFGTAHLPGYKRAYNLETTSDNTNIQTDKMAEDAFFNKLVNGVGSYHRVYVGSDFAAYNTSTGTWSGTDYNGNGHYTQFADRAHRLTDMVPAYDGQTETAIFNSILTSNYRKGYRNRDYMDIYNADYSPGYVTTRWANWARYLSQPDVVDDFFIEDGHLNQYKVLIIPNSGYTLTSRAAVDAIKNWVSNGGILIAFGKGSLSYTIENDRSISGGTGLSNWLAGLTGGTAAVAAAGDYARIVSPKPAWISSTFYAGQAFTYAAASDQKMALNTLASSATPVLMDANGNALMVENAYGSGHVLFGTIPVNQSELFQDSAMGNLLGNYLDGKGIYRPVLFDADRFNVAYAGINEVTGKPLTIVANTADSTSGQSLFFSHPASFNGKEAEAFVVAPWRNVDGGVITETSLSGNEKKIDYSISSGSEVSLHNYPNSSIPVKTATANRADKPMAAKKAINGIQTEGDGWDGGPAASGDPAQITFDFGKTRNVSVFDLFPETGREPDSLIADVNFEFGTYAGMSWTTTGTAFGSGPNGTPHGGMKGWRGAKWADSYLGGESATGTLRSPAFTIGKDELTFRKAGWDGSSGGNQNYYYLKRASDGAILFTAKPPQSDAFVLERWDVSAYIGQQVYFEIVDGNGSSGFAWLAADDLRYSDNLDFERGNFQDWTVTGNAFMASPSSVRTNWGHVGNVQGQYFADSRALGAKENQAAIDGESRTGTLRSKTFVVEKNLLLFDKAGWDGPSGGTSNKYYLKRASDNAILMTDSPPQSDNFTTQVWNVAPYVGTAVYFEMEDTNSGSGYAWMALNNIRQADNRDFVTNTYAGWTTTGTAWGAAPRNTPHGGLSGQHGPWWADSFTGGESATGTLRSQPFVVESSRMSFLKAGWDGQTGGSSNFFRLRRASDDAILLSSPPPLSDAFVRQEWDVSSYVGESVYFEAVDNNSASAYAWIAVDDLEWRGEGPKSFTVSTSTDGVTFGSPVLTVTNQGNQSAQYSFPAVNARYARIQVTSGYSDIHSALREVVWYSPYSEIPVVSATANSEQSGNGALKAIDGITDADSNLWAPTGSPSLGSPNWITLDLGSVQTFKAVQLFPRWNPTGHAGGLGPKDFQIQVSADNVNWTRVYTAQNNNENAVKYHFPQQSARYVKLVITSGWDNATQIRELKVLR</sequence>
<dbReference type="SUPFAM" id="SSF51445">
    <property type="entry name" value="(Trans)glycosidases"/>
    <property type="match status" value="1"/>
</dbReference>
<dbReference type="Gene3D" id="2.60.120.260">
    <property type="entry name" value="Galactose-binding domain-like"/>
    <property type="match status" value="3"/>
</dbReference>
<dbReference type="InterPro" id="IPR003476">
    <property type="entry name" value="Glyco_hydro_42"/>
</dbReference>
<protein>
    <submittedName>
        <fullName evidence="4">Discoidin domain-containing protein</fullName>
    </submittedName>
</protein>
<dbReference type="PANTHER" id="PTHR36447:SF1">
    <property type="entry name" value="BETA-GALACTOSIDASE GANA"/>
    <property type="match status" value="1"/>
</dbReference>